<dbReference type="HOGENOM" id="CLU_526669_0_0_11"/>
<name>S5V8M5_STRC3</name>
<feature type="compositionally biased region" description="Basic and acidic residues" evidence="1">
    <location>
        <begin position="141"/>
        <end position="153"/>
    </location>
</feature>
<dbReference type="Proteomes" id="UP000015423">
    <property type="component" value="Plasmid pSCO1"/>
</dbReference>
<protein>
    <submittedName>
        <fullName evidence="2">Putative peptidase C14 caspase catalytic subunit p20</fullName>
    </submittedName>
</protein>
<dbReference type="eggNOG" id="COG0326">
    <property type="taxonomic scope" value="Bacteria"/>
</dbReference>
<dbReference type="RefSeq" id="WP_020945071.1">
    <property type="nucleotide sequence ID" value="NC_022001.1"/>
</dbReference>
<evidence type="ECO:0000256" key="1">
    <source>
        <dbReference type="SAM" id="MobiDB-lite"/>
    </source>
</evidence>
<proteinExistence type="predicted"/>
<evidence type="ECO:0000313" key="3">
    <source>
        <dbReference type="Proteomes" id="UP000015423"/>
    </source>
</evidence>
<dbReference type="EMBL" id="CP006260">
    <property type="protein sequence ID" value="AGS73891.1"/>
    <property type="molecule type" value="Genomic_DNA"/>
</dbReference>
<organism evidence="2 3">
    <name type="scientific">Streptomyces collinus (strain DSM 40733 / Tue 365)</name>
    <dbReference type="NCBI Taxonomy" id="1214242"/>
    <lineage>
        <taxon>Bacteria</taxon>
        <taxon>Bacillati</taxon>
        <taxon>Actinomycetota</taxon>
        <taxon>Actinomycetes</taxon>
        <taxon>Kitasatosporales</taxon>
        <taxon>Streptomycetaceae</taxon>
        <taxon>Streptomyces</taxon>
    </lineage>
</organism>
<feature type="region of interest" description="Disordered" evidence="1">
    <location>
        <begin position="125"/>
        <end position="153"/>
    </location>
</feature>
<gene>
    <name evidence="2" type="ORF">B446_35663</name>
</gene>
<dbReference type="SUPFAM" id="SSF55874">
    <property type="entry name" value="ATPase domain of HSP90 chaperone/DNA topoisomerase II/histidine kinase"/>
    <property type="match status" value="1"/>
</dbReference>
<dbReference type="Gene3D" id="3.30.565.10">
    <property type="entry name" value="Histidine kinase-like ATPase, C-terminal domain"/>
    <property type="match status" value="1"/>
</dbReference>
<dbReference type="InterPro" id="IPR036890">
    <property type="entry name" value="HATPase_C_sf"/>
</dbReference>
<dbReference type="KEGG" id="sci:B446_35663"/>
<sequence>MDESDNELASSAAFNSWLNRVGDDLAASLISAEETEEMLRAVKRASSASGTSSAFHTAVARTGTDTYTALQTMVTWRNPSVSTAAEEGDLYGAPFINTPAASPSDTVTDDADLRRSTGIRLRVVESSPGKAEPAPIAPAHEPARGKEQEPRERYRLNDESVRELLLGTHLYQDRGVAIRELYQNALDALRYRTARYEYLRRRTGSSVPWQGGIEFVQGVDDRGRAFLDCVDNGIGMGDEELRTCFSRVGVRFASQPEFVQETSEWERCNPPVHMYPTSRFGIGVLSYFMLADEIEVTTCRMDQRGAAGPVMKLTVLGSGQTARISRVQAQGRAPGTRVRLFIRDEQNTPSCVDVLEQLLCIADYTTTARHGTQSAVWEPHEWARQMAPHHAHALNVRGRLIRTLKGQVTWCESGGALLVDGLLVQPSVRHGLLADSHGPNGFHGAVINLSGPSAPALSVDRKHIQDDVSPKVELLVASAARELVSTRRDFVTDAWLDSLNGHSPRLAAIVKQAASEA</sequence>
<accession>S5V8M5</accession>
<keyword evidence="2" id="KW-0614">Plasmid</keyword>
<dbReference type="InterPro" id="IPR020575">
    <property type="entry name" value="Hsp90_N"/>
</dbReference>
<feature type="compositionally biased region" description="Low complexity" evidence="1">
    <location>
        <begin position="131"/>
        <end position="140"/>
    </location>
</feature>
<reference evidence="2 3" key="1">
    <citation type="submission" date="2012-10" db="EMBL/GenBank/DDBJ databases">
        <title>The complete genome sequence of Streptomyces collinus Tu 365.</title>
        <authorList>
            <person name="Ruckert C."/>
            <person name="Szczepanowski R."/>
            <person name="Goesmann A."/>
            <person name="Pross E.K."/>
            <person name="Musiol E.M."/>
            <person name="Blin K."/>
            <person name="Wohlleben W."/>
            <person name="Puhler A."/>
            <person name="Weber T."/>
            <person name="Kalinowski J."/>
        </authorList>
    </citation>
    <scope>NUCLEOTIDE SEQUENCE [LARGE SCALE GENOMIC DNA]</scope>
    <source>
        <strain evidence="3">DSM 40733 / Tue 365</strain>
        <plasmid evidence="2 3">pSCO1</plasmid>
    </source>
</reference>
<dbReference type="PRINTS" id="PR00775">
    <property type="entry name" value="HEATSHOCK90"/>
</dbReference>
<geneLocation type="plasmid" evidence="2 3">
    <name>pSCO1</name>
</geneLocation>
<dbReference type="AlphaFoldDB" id="S5V8M5"/>
<evidence type="ECO:0000313" key="2">
    <source>
        <dbReference type="EMBL" id="AGS73891.1"/>
    </source>
</evidence>
<keyword evidence="3" id="KW-1185">Reference proteome</keyword>
<dbReference type="PATRIC" id="fig|1214242.5.peg.7269"/>